<dbReference type="AlphaFoldDB" id="A0A4V6T5C2"/>
<accession>A0A4V6T5C2</accession>
<dbReference type="EMBL" id="ML179258">
    <property type="protein sequence ID" value="THU93105.1"/>
    <property type="molecule type" value="Genomic_DNA"/>
</dbReference>
<gene>
    <name evidence="1" type="ORF">K435DRAFT_861794</name>
</gene>
<organism evidence="1 2">
    <name type="scientific">Dendrothele bispora (strain CBS 962.96)</name>
    <dbReference type="NCBI Taxonomy" id="1314807"/>
    <lineage>
        <taxon>Eukaryota</taxon>
        <taxon>Fungi</taxon>
        <taxon>Dikarya</taxon>
        <taxon>Basidiomycota</taxon>
        <taxon>Agaricomycotina</taxon>
        <taxon>Agaricomycetes</taxon>
        <taxon>Agaricomycetidae</taxon>
        <taxon>Agaricales</taxon>
        <taxon>Agaricales incertae sedis</taxon>
        <taxon>Dendrothele</taxon>
    </lineage>
</organism>
<reference evidence="1 2" key="1">
    <citation type="journal article" date="2019" name="Nat. Ecol. Evol.">
        <title>Megaphylogeny resolves global patterns of mushroom evolution.</title>
        <authorList>
            <person name="Varga T."/>
            <person name="Krizsan K."/>
            <person name="Foldi C."/>
            <person name="Dima B."/>
            <person name="Sanchez-Garcia M."/>
            <person name="Sanchez-Ramirez S."/>
            <person name="Szollosi G.J."/>
            <person name="Szarkandi J.G."/>
            <person name="Papp V."/>
            <person name="Albert L."/>
            <person name="Andreopoulos W."/>
            <person name="Angelini C."/>
            <person name="Antonin V."/>
            <person name="Barry K.W."/>
            <person name="Bougher N.L."/>
            <person name="Buchanan P."/>
            <person name="Buyck B."/>
            <person name="Bense V."/>
            <person name="Catcheside P."/>
            <person name="Chovatia M."/>
            <person name="Cooper J."/>
            <person name="Damon W."/>
            <person name="Desjardin D."/>
            <person name="Finy P."/>
            <person name="Geml J."/>
            <person name="Haridas S."/>
            <person name="Hughes K."/>
            <person name="Justo A."/>
            <person name="Karasinski D."/>
            <person name="Kautmanova I."/>
            <person name="Kiss B."/>
            <person name="Kocsube S."/>
            <person name="Kotiranta H."/>
            <person name="LaButti K.M."/>
            <person name="Lechner B.E."/>
            <person name="Liimatainen K."/>
            <person name="Lipzen A."/>
            <person name="Lukacs Z."/>
            <person name="Mihaltcheva S."/>
            <person name="Morgado L.N."/>
            <person name="Niskanen T."/>
            <person name="Noordeloos M.E."/>
            <person name="Ohm R.A."/>
            <person name="Ortiz-Santana B."/>
            <person name="Ovrebo C."/>
            <person name="Racz N."/>
            <person name="Riley R."/>
            <person name="Savchenko A."/>
            <person name="Shiryaev A."/>
            <person name="Soop K."/>
            <person name="Spirin V."/>
            <person name="Szebenyi C."/>
            <person name="Tomsovsky M."/>
            <person name="Tulloss R.E."/>
            <person name="Uehling J."/>
            <person name="Grigoriev I.V."/>
            <person name="Vagvolgyi C."/>
            <person name="Papp T."/>
            <person name="Martin F.M."/>
            <person name="Miettinen O."/>
            <person name="Hibbett D.S."/>
            <person name="Nagy L.G."/>
        </authorList>
    </citation>
    <scope>NUCLEOTIDE SEQUENCE [LARGE SCALE GENOMIC DNA]</scope>
    <source>
        <strain evidence="1 2">CBS 962.96</strain>
    </source>
</reference>
<name>A0A4V6T5C2_DENBC</name>
<evidence type="ECO:0000313" key="2">
    <source>
        <dbReference type="Proteomes" id="UP000297245"/>
    </source>
</evidence>
<protein>
    <submittedName>
        <fullName evidence="1">Uncharacterized protein</fullName>
    </submittedName>
</protein>
<evidence type="ECO:0000313" key="1">
    <source>
        <dbReference type="EMBL" id="THU93105.1"/>
    </source>
</evidence>
<dbReference type="Proteomes" id="UP000297245">
    <property type="component" value="Unassembled WGS sequence"/>
</dbReference>
<proteinExistence type="predicted"/>
<sequence length="403" mass="46580">MSEDEVFLTGQAEIELLLSRGVTDDELPGMLAWRKKLRQKYKKRLSNAQNYAKNRDKRLVLAREANARRRTKYEELSQEQKDTLKENHQWSQYCYRKKNRTLLADKERQCRMRKKAEAGVSLGSFTSHIVLRDLDICFLFFSDMSGDLPPHYAYTGSTESSDNDSESDSSIEMITEKTDFPWRSKPLVMAKEMQWDWDWVLTGKPPRETSWKTGWRVLTLSQPPSGRAAGKEWLHGLFKGQACISTSLMEQEYMMSILAVFLVRDDIRGGHLHWDHPPSGSVPLPDDTSEELWCRIQAERAYTPNGPLPSFSGVEVETRRIATLQRFEILFEDLQRAQRSVMNLIAARDNLVEPGQEIDRGYLLTRAIEENNRRATLQVEFNRTEIVVKDLLFLTAVALEHAC</sequence>
<keyword evidence="2" id="KW-1185">Reference proteome</keyword>